<accession>A0ABV9EQ32</accession>
<evidence type="ECO:0000313" key="3">
    <source>
        <dbReference type="Proteomes" id="UP001595891"/>
    </source>
</evidence>
<feature type="region of interest" description="Disordered" evidence="1">
    <location>
        <begin position="193"/>
        <end position="262"/>
    </location>
</feature>
<dbReference type="EMBL" id="JBHSFN010000030">
    <property type="protein sequence ID" value="MFC4591233.1"/>
    <property type="molecule type" value="Genomic_DNA"/>
</dbReference>
<feature type="compositionally biased region" description="Basic and acidic residues" evidence="1">
    <location>
        <begin position="194"/>
        <end position="203"/>
    </location>
</feature>
<dbReference type="RefSeq" id="WP_262844896.1">
    <property type="nucleotide sequence ID" value="NZ_JANZYP010000034.1"/>
</dbReference>
<evidence type="ECO:0000313" key="2">
    <source>
        <dbReference type="EMBL" id="MFC4591233.1"/>
    </source>
</evidence>
<name>A0ABV9EQ32_9ACTN</name>
<dbReference type="Proteomes" id="UP001595891">
    <property type="component" value="Unassembled WGS sequence"/>
</dbReference>
<evidence type="ECO:0000256" key="1">
    <source>
        <dbReference type="SAM" id="MobiDB-lite"/>
    </source>
</evidence>
<keyword evidence="3" id="KW-1185">Reference proteome</keyword>
<evidence type="ECO:0008006" key="4">
    <source>
        <dbReference type="Google" id="ProtNLM"/>
    </source>
</evidence>
<gene>
    <name evidence="2" type="ORF">ACFO8L_34430</name>
</gene>
<organism evidence="2 3">
    <name type="scientific">Sphaerisporangium corydalis</name>
    <dbReference type="NCBI Taxonomy" id="1441875"/>
    <lineage>
        <taxon>Bacteria</taxon>
        <taxon>Bacillati</taxon>
        <taxon>Actinomycetota</taxon>
        <taxon>Actinomycetes</taxon>
        <taxon>Streptosporangiales</taxon>
        <taxon>Streptosporangiaceae</taxon>
        <taxon>Sphaerisporangium</taxon>
    </lineage>
</organism>
<reference evidence="3" key="1">
    <citation type="journal article" date="2019" name="Int. J. Syst. Evol. Microbiol.">
        <title>The Global Catalogue of Microorganisms (GCM) 10K type strain sequencing project: providing services to taxonomists for standard genome sequencing and annotation.</title>
        <authorList>
            <consortium name="The Broad Institute Genomics Platform"/>
            <consortium name="The Broad Institute Genome Sequencing Center for Infectious Disease"/>
            <person name="Wu L."/>
            <person name="Ma J."/>
        </authorList>
    </citation>
    <scope>NUCLEOTIDE SEQUENCE [LARGE SCALE GENOMIC DNA]</scope>
    <source>
        <strain evidence="3">CCUG 49560</strain>
    </source>
</reference>
<sequence length="262" mass="28151">MVRTYERRLVLAVHAHGYDKRTALMQRLTGESLGTAFDAAAGRAGLGTDQWHRTREGHRLLAVLPVGAPEPLVTDHFVQQVHIAIREHNRLVATEGRLRLRLAIHFGMVGGNAESGFDGPAPVEAHEMAGCRGALEVLDRSEADLVVVVSKPIFEDTIAGQLTSLETRDLRKLHVHGRDAWLWAPGCALPDQTTGEHDAHADEDGAASSDGGVGDEKQGMAGAAPKTDTPRRPSVSTFTKARINMRGGQIAGGDIHNHGGDR</sequence>
<protein>
    <recommendedName>
        <fullName evidence="4">Guanylate cyclase domain-containing protein</fullName>
    </recommendedName>
</protein>
<proteinExistence type="predicted"/>
<comment type="caution">
    <text evidence="2">The sequence shown here is derived from an EMBL/GenBank/DDBJ whole genome shotgun (WGS) entry which is preliminary data.</text>
</comment>